<name>A0AAD7ZGM5_DIPPU</name>
<keyword evidence="2" id="KW-1185">Reference proteome</keyword>
<dbReference type="Proteomes" id="UP001233999">
    <property type="component" value="Unassembled WGS sequence"/>
</dbReference>
<dbReference type="EMBL" id="JASPKZ010008367">
    <property type="protein sequence ID" value="KAJ9579937.1"/>
    <property type="molecule type" value="Genomic_DNA"/>
</dbReference>
<accession>A0AAD7ZGM5</accession>
<organism evidence="1 2">
    <name type="scientific">Diploptera punctata</name>
    <name type="common">Pacific beetle cockroach</name>
    <dbReference type="NCBI Taxonomy" id="6984"/>
    <lineage>
        <taxon>Eukaryota</taxon>
        <taxon>Metazoa</taxon>
        <taxon>Ecdysozoa</taxon>
        <taxon>Arthropoda</taxon>
        <taxon>Hexapoda</taxon>
        <taxon>Insecta</taxon>
        <taxon>Pterygota</taxon>
        <taxon>Neoptera</taxon>
        <taxon>Polyneoptera</taxon>
        <taxon>Dictyoptera</taxon>
        <taxon>Blattodea</taxon>
        <taxon>Blaberoidea</taxon>
        <taxon>Blaberidae</taxon>
        <taxon>Diplopterinae</taxon>
        <taxon>Diploptera</taxon>
    </lineage>
</organism>
<proteinExistence type="predicted"/>
<feature type="non-terminal residue" evidence="1">
    <location>
        <position position="115"/>
    </location>
</feature>
<protein>
    <submittedName>
        <fullName evidence="1">Uncharacterized protein</fullName>
    </submittedName>
</protein>
<evidence type="ECO:0000313" key="2">
    <source>
        <dbReference type="Proteomes" id="UP001233999"/>
    </source>
</evidence>
<reference evidence="1" key="1">
    <citation type="journal article" date="2023" name="IScience">
        <title>Live-bearing cockroach genome reveals convergent evolutionary mechanisms linked to viviparity in insects and beyond.</title>
        <authorList>
            <person name="Fouks B."/>
            <person name="Harrison M.C."/>
            <person name="Mikhailova A.A."/>
            <person name="Marchal E."/>
            <person name="English S."/>
            <person name="Carruthers M."/>
            <person name="Jennings E.C."/>
            <person name="Chiamaka E.L."/>
            <person name="Frigard R.A."/>
            <person name="Pippel M."/>
            <person name="Attardo G.M."/>
            <person name="Benoit J.B."/>
            <person name="Bornberg-Bauer E."/>
            <person name="Tobe S.S."/>
        </authorList>
    </citation>
    <scope>NUCLEOTIDE SEQUENCE</scope>
    <source>
        <strain evidence="1">Stay&amp;Tobe</strain>
    </source>
</reference>
<reference evidence="1" key="2">
    <citation type="submission" date="2023-05" db="EMBL/GenBank/DDBJ databases">
        <authorList>
            <person name="Fouks B."/>
        </authorList>
    </citation>
    <scope>NUCLEOTIDE SEQUENCE</scope>
    <source>
        <strain evidence="1">Stay&amp;Tobe</strain>
        <tissue evidence="1">Testes</tissue>
    </source>
</reference>
<evidence type="ECO:0000313" key="1">
    <source>
        <dbReference type="EMBL" id="KAJ9579937.1"/>
    </source>
</evidence>
<dbReference type="AlphaFoldDB" id="A0AAD7ZGM5"/>
<gene>
    <name evidence="1" type="ORF">L9F63_004410</name>
</gene>
<feature type="non-terminal residue" evidence="1">
    <location>
        <position position="1"/>
    </location>
</feature>
<comment type="caution">
    <text evidence="1">The sequence shown here is derived from an EMBL/GenBank/DDBJ whole genome shotgun (WGS) entry which is preliminary data.</text>
</comment>
<sequence length="115" mass="13431">PCLNGLPIRCISSIFSPKTVCARTLFFVLFYLLTLQMSAVDWLCTKPFTKYTCMSNYKLNLSHHVNGKMNDKFESQLYTHPRFSSYVIKPWIGVRLRKRTTMKTEACGIMPKRRN</sequence>